<dbReference type="PROSITE" id="PS51457">
    <property type="entry name" value="BEN"/>
    <property type="match status" value="1"/>
</dbReference>
<evidence type="ECO:0000259" key="2">
    <source>
        <dbReference type="PROSITE" id="PS51457"/>
    </source>
</evidence>
<reference evidence="3" key="1">
    <citation type="submission" date="2022-03" db="EMBL/GenBank/DDBJ databases">
        <authorList>
            <person name="Martin H S."/>
        </authorList>
    </citation>
    <scope>NUCLEOTIDE SEQUENCE</scope>
</reference>
<name>A0ABN8IJE0_9NEOP</name>
<sequence length="405" mass="46830">MDSTWEYRFYVVELCVNRRAGCDSYVCVPSSWILKVQPQMVRIKYPVEDFNLTKELNESEDKYSGSWTVFDARVIYVTDYYADAQAKIKTLEGRKIQEQIEREIEKVNRSLSSEIEFDQTPYSDVSATKNYYTAAGSEQLHLSLNKGNRERKEQTKSGVMEDAGSRYKNNDVTEPAHKRTCTRCDLLEGKLQQMSALLEKHIRDSAGVESIQMQMMWKLIMLEDLMPIDYRHPTQATASAMHTDAAQFCQLKAKKVPQRRSSAVRSSLPPHRCHVDTKWTRRHRAPAPNLTELMPHKGVYVDRDRLWHCTSLAKNSNTLASLLLPEVFSDEALRTCSVNGSCTVPGLDYAAKFALLKYVKCHAIQHDWPYNESDLVKNIRSRLVAERRKHNRKNEDEKKKIKKKE</sequence>
<dbReference type="Proteomes" id="UP000837857">
    <property type="component" value="Chromosome 26"/>
</dbReference>
<dbReference type="InterPro" id="IPR018379">
    <property type="entry name" value="BEN_domain"/>
</dbReference>
<accession>A0ABN8IJE0</accession>
<feature type="non-terminal residue" evidence="3">
    <location>
        <position position="405"/>
    </location>
</feature>
<evidence type="ECO:0000313" key="4">
    <source>
        <dbReference type="Proteomes" id="UP000837857"/>
    </source>
</evidence>
<dbReference type="EMBL" id="OW152838">
    <property type="protein sequence ID" value="CAH2059148.1"/>
    <property type="molecule type" value="Genomic_DNA"/>
</dbReference>
<protein>
    <recommendedName>
        <fullName evidence="2">BEN domain-containing protein</fullName>
    </recommendedName>
</protein>
<gene>
    <name evidence="3" type="ORF">IPOD504_LOCUS10741</name>
</gene>
<feature type="compositionally biased region" description="Basic and acidic residues" evidence="1">
    <location>
        <begin position="163"/>
        <end position="172"/>
    </location>
</feature>
<feature type="domain" description="BEN" evidence="2">
    <location>
        <begin position="296"/>
        <end position="390"/>
    </location>
</feature>
<feature type="region of interest" description="Disordered" evidence="1">
    <location>
        <begin position="148"/>
        <end position="172"/>
    </location>
</feature>
<organism evidence="3 4">
    <name type="scientific">Iphiclides podalirius</name>
    <name type="common">scarce swallowtail</name>
    <dbReference type="NCBI Taxonomy" id="110791"/>
    <lineage>
        <taxon>Eukaryota</taxon>
        <taxon>Metazoa</taxon>
        <taxon>Ecdysozoa</taxon>
        <taxon>Arthropoda</taxon>
        <taxon>Hexapoda</taxon>
        <taxon>Insecta</taxon>
        <taxon>Pterygota</taxon>
        <taxon>Neoptera</taxon>
        <taxon>Endopterygota</taxon>
        <taxon>Lepidoptera</taxon>
        <taxon>Glossata</taxon>
        <taxon>Ditrysia</taxon>
        <taxon>Papilionoidea</taxon>
        <taxon>Papilionidae</taxon>
        <taxon>Papilioninae</taxon>
        <taxon>Iphiclides</taxon>
    </lineage>
</organism>
<proteinExistence type="predicted"/>
<evidence type="ECO:0000256" key="1">
    <source>
        <dbReference type="SAM" id="MobiDB-lite"/>
    </source>
</evidence>
<keyword evidence="4" id="KW-1185">Reference proteome</keyword>
<evidence type="ECO:0000313" key="3">
    <source>
        <dbReference type="EMBL" id="CAH2059148.1"/>
    </source>
</evidence>